<gene>
    <name evidence="5" type="ORF">QJS04_geneDACA020265</name>
</gene>
<dbReference type="GO" id="GO:0008146">
    <property type="term" value="F:sulfotransferase activity"/>
    <property type="evidence" value="ECO:0007669"/>
    <property type="project" value="InterPro"/>
</dbReference>
<proteinExistence type="inferred from homology"/>
<evidence type="ECO:0000259" key="4">
    <source>
        <dbReference type="Pfam" id="PF00685"/>
    </source>
</evidence>
<comment type="caution">
    <text evidence="5">The sequence shown here is derived from an EMBL/GenBank/DDBJ whole genome shotgun (WGS) entry which is preliminary data.</text>
</comment>
<dbReference type="InterPro" id="IPR000863">
    <property type="entry name" value="Sulfotransferase_dom"/>
</dbReference>
<protein>
    <recommendedName>
        <fullName evidence="3">Sulfotransferase</fullName>
        <ecNumber evidence="3">2.8.2.-</ecNumber>
    </recommendedName>
</protein>
<organism evidence="5 6">
    <name type="scientific">Acorus gramineus</name>
    <name type="common">Dwarf sweet flag</name>
    <dbReference type="NCBI Taxonomy" id="55184"/>
    <lineage>
        <taxon>Eukaryota</taxon>
        <taxon>Viridiplantae</taxon>
        <taxon>Streptophyta</taxon>
        <taxon>Embryophyta</taxon>
        <taxon>Tracheophyta</taxon>
        <taxon>Spermatophyta</taxon>
        <taxon>Magnoliopsida</taxon>
        <taxon>Liliopsida</taxon>
        <taxon>Acoraceae</taxon>
        <taxon>Acorus</taxon>
    </lineage>
</organism>
<keyword evidence="6" id="KW-1185">Reference proteome</keyword>
<dbReference type="PANTHER" id="PTHR11783">
    <property type="entry name" value="SULFOTRANSFERASE SULT"/>
    <property type="match status" value="1"/>
</dbReference>
<dbReference type="SUPFAM" id="SSF52540">
    <property type="entry name" value="P-loop containing nucleoside triphosphate hydrolases"/>
    <property type="match status" value="1"/>
</dbReference>
<evidence type="ECO:0000256" key="1">
    <source>
        <dbReference type="ARBA" id="ARBA00005771"/>
    </source>
</evidence>
<dbReference type="InterPro" id="IPR027417">
    <property type="entry name" value="P-loop_NTPase"/>
</dbReference>
<dbReference type="EMBL" id="JAUJYN010000013">
    <property type="protein sequence ID" value="KAK1258881.1"/>
    <property type="molecule type" value="Genomic_DNA"/>
</dbReference>
<reference evidence="5" key="2">
    <citation type="submission" date="2023-06" db="EMBL/GenBank/DDBJ databases">
        <authorList>
            <person name="Ma L."/>
            <person name="Liu K.-W."/>
            <person name="Li Z."/>
            <person name="Hsiao Y.-Y."/>
            <person name="Qi Y."/>
            <person name="Fu T."/>
            <person name="Tang G."/>
            <person name="Zhang D."/>
            <person name="Sun W.-H."/>
            <person name="Liu D.-K."/>
            <person name="Li Y."/>
            <person name="Chen G.-Z."/>
            <person name="Liu X.-D."/>
            <person name="Liao X.-Y."/>
            <person name="Jiang Y.-T."/>
            <person name="Yu X."/>
            <person name="Hao Y."/>
            <person name="Huang J."/>
            <person name="Zhao X.-W."/>
            <person name="Ke S."/>
            <person name="Chen Y.-Y."/>
            <person name="Wu W.-L."/>
            <person name="Hsu J.-L."/>
            <person name="Lin Y.-F."/>
            <person name="Huang M.-D."/>
            <person name="Li C.-Y."/>
            <person name="Huang L."/>
            <person name="Wang Z.-W."/>
            <person name="Zhao X."/>
            <person name="Zhong W.-Y."/>
            <person name="Peng D.-H."/>
            <person name="Ahmad S."/>
            <person name="Lan S."/>
            <person name="Zhang J.-S."/>
            <person name="Tsai W.-C."/>
            <person name="Van De Peer Y."/>
            <person name="Liu Z.-J."/>
        </authorList>
    </citation>
    <scope>NUCLEOTIDE SEQUENCE</scope>
    <source>
        <strain evidence="5">SCP</strain>
        <tissue evidence="5">Leaves</tissue>
    </source>
</reference>
<accession>A0AAV9A434</accession>
<feature type="domain" description="Sulfotransferase" evidence="4">
    <location>
        <begin position="60"/>
        <end position="313"/>
    </location>
</feature>
<dbReference type="Pfam" id="PF00685">
    <property type="entry name" value="Sulfotransfer_1"/>
    <property type="match status" value="1"/>
</dbReference>
<reference evidence="5" key="1">
    <citation type="journal article" date="2023" name="Nat. Commun.">
        <title>Diploid and tetraploid genomes of Acorus and the evolution of monocots.</title>
        <authorList>
            <person name="Ma L."/>
            <person name="Liu K.W."/>
            <person name="Li Z."/>
            <person name="Hsiao Y.Y."/>
            <person name="Qi Y."/>
            <person name="Fu T."/>
            <person name="Tang G.D."/>
            <person name="Zhang D."/>
            <person name="Sun W.H."/>
            <person name="Liu D.K."/>
            <person name="Li Y."/>
            <person name="Chen G.Z."/>
            <person name="Liu X.D."/>
            <person name="Liao X.Y."/>
            <person name="Jiang Y.T."/>
            <person name="Yu X."/>
            <person name="Hao Y."/>
            <person name="Huang J."/>
            <person name="Zhao X.W."/>
            <person name="Ke S."/>
            <person name="Chen Y.Y."/>
            <person name="Wu W.L."/>
            <person name="Hsu J.L."/>
            <person name="Lin Y.F."/>
            <person name="Huang M.D."/>
            <person name="Li C.Y."/>
            <person name="Huang L."/>
            <person name="Wang Z.W."/>
            <person name="Zhao X."/>
            <person name="Zhong W.Y."/>
            <person name="Peng D.H."/>
            <person name="Ahmad S."/>
            <person name="Lan S."/>
            <person name="Zhang J.S."/>
            <person name="Tsai W.C."/>
            <person name="Van de Peer Y."/>
            <person name="Liu Z.J."/>
        </authorList>
    </citation>
    <scope>NUCLEOTIDE SEQUENCE</scope>
    <source>
        <strain evidence="5">SCP</strain>
    </source>
</reference>
<dbReference type="Gene3D" id="3.40.50.300">
    <property type="entry name" value="P-loop containing nucleotide triphosphate hydrolases"/>
    <property type="match status" value="1"/>
</dbReference>
<evidence type="ECO:0000256" key="3">
    <source>
        <dbReference type="RuleBase" id="RU361155"/>
    </source>
</evidence>
<dbReference type="AlphaFoldDB" id="A0AAV9A434"/>
<dbReference type="EC" id="2.8.2.-" evidence="3"/>
<name>A0AAV9A434_ACOGR</name>
<evidence type="ECO:0000313" key="6">
    <source>
        <dbReference type="Proteomes" id="UP001179952"/>
    </source>
</evidence>
<comment type="similarity">
    <text evidence="1 3">Belongs to the sulfotransferase 1 family.</text>
</comment>
<evidence type="ECO:0000256" key="2">
    <source>
        <dbReference type="ARBA" id="ARBA00022679"/>
    </source>
</evidence>
<dbReference type="Proteomes" id="UP001179952">
    <property type="component" value="Unassembled WGS sequence"/>
</dbReference>
<evidence type="ECO:0000313" key="5">
    <source>
        <dbReference type="EMBL" id="KAK1258881.1"/>
    </source>
</evidence>
<sequence length="326" mass="37562">MEGEERRIDEKTQEKYAHLISILPKKKSWGRYLHMYHGFWYSSFVLNGIMSVQDNFKADPSDVLIASSPKSGTTWLKALVFALLNRNAVDQTSKQVMHSLNPHEYVPFLEVQLYAHSRLPDLDSLPPPRLLATHIPYSALPESTRGDPSCRIVYISLDIKDVFVSFWHFLNDGRHDSHEPFLLEEAFESYSDGVSPYGPIWDHQSEYWKASIERPQSVIFLKYEDMMEDPVNGVKRLAKFLGCPFSVEEEEGGVVDEIVKVCSFEYLKNLEVNKEGEIQFGKMKFMKWAFFHRGVVGDSKRYLTPEMIERLNMLSVRMTCSSGSSP</sequence>
<keyword evidence="2 3" id="KW-0808">Transferase</keyword>